<dbReference type="InterPro" id="IPR039255">
    <property type="entry name" value="YceD_bac"/>
</dbReference>
<protein>
    <recommendedName>
        <fullName evidence="3">Large ribosomal RNA subunit accumulation protein YceD</fullName>
    </recommendedName>
    <alternativeName>
        <fullName evidence="5">23S rRNA accumulation protein YceD</fullName>
    </alternativeName>
</protein>
<organism evidence="7 8">
    <name type="scientific">Dasania phycosphaerae</name>
    <dbReference type="NCBI Taxonomy" id="2950436"/>
    <lineage>
        <taxon>Bacteria</taxon>
        <taxon>Pseudomonadati</taxon>
        <taxon>Pseudomonadota</taxon>
        <taxon>Gammaproteobacteria</taxon>
        <taxon>Cellvibrionales</taxon>
        <taxon>Spongiibacteraceae</taxon>
        <taxon>Dasania</taxon>
    </lineage>
</organism>
<comment type="caution">
    <text evidence="7">The sequence shown here is derived from an EMBL/GenBank/DDBJ whole genome shotgun (WGS) entry which is preliminary data.</text>
</comment>
<evidence type="ECO:0000313" key="8">
    <source>
        <dbReference type="Proteomes" id="UP001069090"/>
    </source>
</evidence>
<feature type="compositionally biased region" description="Basic and acidic residues" evidence="6">
    <location>
        <begin position="155"/>
        <end position="175"/>
    </location>
</feature>
<dbReference type="RefSeq" id="WP_268905113.1">
    <property type="nucleotide sequence ID" value="NZ_JAPTGG010000002.1"/>
</dbReference>
<comment type="similarity">
    <text evidence="2">Belongs to the DUF177 domain family.</text>
</comment>
<dbReference type="PANTHER" id="PTHR38099">
    <property type="entry name" value="LARGE RIBOSOMAL RNA SUBUNIT ACCUMULATION PROTEIN YCED"/>
    <property type="match status" value="1"/>
</dbReference>
<evidence type="ECO:0000256" key="5">
    <source>
        <dbReference type="ARBA" id="ARBA00031841"/>
    </source>
</evidence>
<keyword evidence="4" id="KW-0690">Ribosome biogenesis</keyword>
<dbReference type="InterPro" id="IPR003772">
    <property type="entry name" value="YceD"/>
</dbReference>
<dbReference type="Proteomes" id="UP001069090">
    <property type="component" value="Unassembled WGS sequence"/>
</dbReference>
<feature type="region of interest" description="Disordered" evidence="6">
    <location>
        <begin position="152"/>
        <end position="175"/>
    </location>
</feature>
<evidence type="ECO:0000256" key="1">
    <source>
        <dbReference type="ARBA" id="ARBA00002868"/>
    </source>
</evidence>
<reference evidence="7 8" key="1">
    <citation type="submission" date="2022-12" db="EMBL/GenBank/DDBJ databases">
        <title>Dasania phycosphaerae sp. nov., isolated from particulate material of the south coast of Korea.</title>
        <authorList>
            <person name="Jiang Y."/>
        </authorList>
    </citation>
    <scope>NUCLEOTIDE SEQUENCE [LARGE SCALE GENOMIC DNA]</scope>
    <source>
        <strain evidence="7 8">GY-19</strain>
    </source>
</reference>
<dbReference type="EMBL" id="JAPTGG010000002">
    <property type="protein sequence ID" value="MCZ0864377.1"/>
    <property type="molecule type" value="Genomic_DNA"/>
</dbReference>
<gene>
    <name evidence="7" type="ORF">O0V09_04155</name>
</gene>
<name>A0A9J6RJ29_9GAMM</name>
<dbReference type="AlphaFoldDB" id="A0A9J6RJ29"/>
<evidence type="ECO:0000313" key="7">
    <source>
        <dbReference type="EMBL" id="MCZ0864377.1"/>
    </source>
</evidence>
<sequence length="175" mass="19457">MSNDPLPSQIDVRKLTVKGAEISSNFSPAVMPRLTSLLANDEGLVTAELQFYIDEGRKRRIDGKINAHVNVVCQRCLDAVAIDVVSEFNLAIVWTDDQAKQLPKTLDPLIVGEELTDLAEIVEEELILSLPIVSYHELDSCKQVTRSFGEAEAAPVKEEPKDNPFKVLEQLRSDK</sequence>
<comment type="function">
    <text evidence="1">Plays a role in synthesis, processing and/or stability of 23S rRNA.</text>
</comment>
<dbReference type="Pfam" id="PF02620">
    <property type="entry name" value="YceD"/>
    <property type="match status" value="1"/>
</dbReference>
<dbReference type="PANTHER" id="PTHR38099:SF1">
    <property type="entry name" value="LARGE RIBOSOMAL RNA SUBUNIT ACCUMULATION PROTEIN YCED"/>
    <property type="match status" value="1"/>
</dbReference>
<dbReference type="GO" id="GO:0042254">
    <property type="term" value="P:ribosome biogenesis"/>
    <property type="evidence" value="ECO:0007669"/>
    <property type="project" value="UniProtKB-KW"/>
</dbReference>
<evidence type="ECO:0000256" key="4">
    <source>
        <dbReference type="ARBA" id="ARBA00022517"/>
    </source>
</evidence>
<evidence type="ECO:0000256" key="6">
    <source>
        <dbReference type="SAM" id="MobiDB-lite"/>
    </source>
</evidence>
<accession>A0A9J6RJ29</accession>
<evidence type="ECO:0000256" key="2">
    <source>
        <dbReference type="ARBA" id="ARBA00010740"/>
    </source>
</evidence>
<keyword evidence="8" id="KW-1185">Reference proteome</keyword>
<dbReference type="GO" id="GO:0005829">
    <property type="term" value="C:cytosol"/>
    <property type="evidence" value="ECO:0007669"/>
    <property type="project" value="TreeGrafter"/>
</dbReference>
<evidence type="ECO:0000256" key="3">
    <source>
        <dbReference type="ARBA" id="ARBA00015716"/>
    </source>
</evidence>
<proteinExistence type="inferred from homology"/>